<dbReference type="Gene3D" id="2.40.50.90">
    <property type="match status" value="3"/>
</dbReference>
<dbReference type="EMBL" id="KK113941">
    <property type="protein sequence ID" value="KFM61405.1"/>
    <property type="molecule type" value="Genomic_DNA"/>
</dbReference>
<reference evidence="2 3" key="1">
    <citation type="submission" date="2013-11" db="EMBL/GenBank/DDBJ databases">
        <title>Genome sequencing of Stegodyphus mimosarum.</title>
        <authorList>
            <person name="Bechsgaard J."/>
        </authorList>
    </citation>
    <scope>NUCLEOTIDE SEQUENCE [LARGE SCALE GENOMIC DNA]</scope>
</reference>
<dbReference type="PANTHER" id="PTHR22948:SF72">
    <property type="entry name" value="TUDOR DOMAIN-CONTAINING PROTEIN"/>
    <property type="match status" value="1"/>
</dbReference>
<evidence type="ECO:0000313" key="3">
    <source>
        <dbReference type="Proteomes" id="UP000054359"/>
    </source>
</evidence>
<keyword evidence="3" id="KW-1185">Reference proteome</keyword>
<dbReference type="Proteomes" id="UP000054359">
    <property type="component" value="Unassembled WGS sequence"/>
</dbReference>
<protein>
    <submittedName>
        <fullName evidence="2">Tudor domain-containing protein 1</fullName>
    </submittedName>
</protein>
<dbReference type="SUPFAM" id="SSF63748">
    <property type="entry name" value="Tudor/PWWP/MBT"/>
    <property type="match status" value="6"/>
</dbReference>
<dbReference type="InterPro" id="IPR035437">
    <property type="entry name" value="SNase_OB-fold_sf"/>
</dbReference>
<dbReference type="PROSITE" id="PS50304">
    <property type="entry name" value="TUDOR"/>
    <property type="match status" value="6"/>
</dbReference>
<dbReference type="InterPro" id="IPR050621">
    <property type="entry name" value="Tudor_domain_containing"/>
</dbReference>
<feature type="domain" description="Tudor" evidence="1">
    <location>
        <begin position="61"/>
        <end position="120"/>
    </location>
</feature>
<proteinExistence type="predicted"/>
<dbReference type="AlphaFoldDB" id="A0A087T8G6"/>
<dbReference type="GO" id="GO:0005737">
    <property type="term" value="C:cytoplasm"/>
    <property type="evidence" value="ECO:0007669"/>
    <property type="project" value="UniProtKB-ARBA"/>
</dbReference>
<name>A0A087T8G6_STEMI</name>
<feature type="domain" description="Tudor" evidence="1">
    <location>
        <begin position="1097"/>
        <end position="1155"/>
    </location>
</feature>
<dbReference type="SMART" id="SM00333">
    <property type="entry name" value="TUDOR"/>
    <property type="match status" value="6"/>
</dbReference>
<accession>A0A087T8G6</accession>
<feature type="domain" description="Tudor" evidence="1">
    <location>
        <begin position="264"/>
        <end position="320"/>
    </location>
</feature>
<dbReference type="InterPro" id="IPR002999">
    <property type="entry name" value="Tudor"/>
</dbReference>
<feature type="domain" description="Tudor" evidence="1">
    <location>
        <begin position="632"/>
        <end position="690"/>
    </location>
</feature>
<sequence length="1162" mass="132504">MAQFRHTARELLITYVKSDGNLLKFWALPATALEVVKNLENHYAKVAGELDKMSVYIRNTQTPVGMKLSVKSKIKRQWCRARVLSHSGHSDILVQLMDYGNEENISVTDARRMEDRLLSIEPQAIECILADVVPPGTSEWPPEAIKFCESHLSYQTLSCYVVSSYLSIPVVRVAKGGESEPFVQRLINSGLALIKQEQPVAVPPAVSYKVNTMDPKTAHLVKVSHVESIRKFYVQLSAAEVELQRLMDAIQKYVAQESLALLNVPLVSAACLAESDHLYRRARILAVLQGKCQIFYVDYGYTETKEFQELRAIPQYFMTLPAQAICCSLSSDDREEMRLVTKGYHLQCFVLGYNGDKCIVSLRRHGQDIVAPRRISPQMTVYSVTYRKQKLNLGSSIEVTVSSITDITEFYCQLLCFKDQQEAIAFKLNSGYIFEALHINECIPGQAICVKFHNKIWYRAEILKVNHEQDIEVFFVDIGNYEKVSLANIRKVNSELLNFPCQAYKCCLYETGNILNGVPKEEVLSLFQELTLGKNLKAQVQAFTEDNSYVITLYEMDSNISVFQKMESKILTASTVPVSDVENLFITSFTSPSLFFAQFEKLDSNLLSEMQEQINELYQGNATFSKRNLKYVPTVGNLVCAKYEEDNQFYRALVISFKDSQFEVFFIDYGNRCIVPLYDIHPITKEFIKFPAFGIECSLESYPPGTPVDKLCSLMLENSIQARMIAEKDNKWLITLTDDFPNNVAILELLRQHENVVPRPIHGIGGFQENRTRKGSKYQPKINERDEIQPRLDMKQSYKKEQVSRNQMPRESESIVKTKESKVFQNYDVIEIPPNAYRNVYVSHVVSPSEFYCQIEEDSPKLLVLMKDIEDMYTFLNDNDLKLSTFVLNSPCCAVFQEDGVWYRGQIRKINSNSCDIYFVDYGNTDTVPSSKIKMLKTELLSLPPQAIRCKSFNIVPKTGSWSDADIEAFQAMTLDKSFVAQFVEQDDHGVYSVNLVSIGKLQEDVLNKEFVDLGHGQLADSSKILVLNSHAASSNLTYKSLDVKIGSTEPVKVTYGLNPGEIFCQLKCYNKEFETMMLNLQDYYNKVNKAEALVDRPHPGMICVAQFFLDCAWYRAEIKKVEKTTIVVFYVDYGNCETVDRKKIRCILQDFTLLPTQAVRC</sequence>
<feature type="domain" description="Tudor" evidence="1">
    <location>
        <begin position="885"/>
        <end position="943"/>
    </location>
</feature>
<evidence type="ECO:0000313" key="2">
    <source>
        <dbReference type="EMBL" id="KFM61405.1"/>
    </source>
</evidence>
<dbReference type="STRING" id="407821.A0A087T8G6"/>
<dbReference type="OrthoDB" id="6433034at2759"/>
<gene>
    <name evidence="2" type="ORF">X975_04612</name>
</gene>
<dbReference type="PANTHER" id="PTHR22948">
    <property type="entry name" value="TUDOR DOMAIN CONTAINING PROTEIN"/>
    <property type="match status" value="1"/>
</dbReference>
<organism evidence="2 3">
    <name type="scientific">Stegodyphus mimosarum</name>
    <name type="common">African social velvet spider</name>
    <dbReference type="NCBI Taxonomy" id="407821"/>
    <lineage>
        <taxon>Eukaryota</taxon>
        <taxon>Metazoa</taxon>
        <taxon>Ecdysozoa</taxon>
        <taxon>Arthropoda</taxon>
        <taxon>Chelicerata</taxon>
        <taxon>Arachnida</taxon>
        <taxon>Araneae</taxon>
        <taxon>Araneomorphae</taxon>
        <taxon>Entelegynae</taxon>
        <taxon>Eresoidea</taxon>
        <taxon>Eresidae</taxon>
        <taxon>Stegodyphus</taxon>
    </lineage>
</organism>
<feature type="non-terminal residue" evidence="2">
    <location>
        <position position="1162"/>
    </location>
</feature>
<dbReference type="Gene3D" id="2.30.30.140">
    <property type="match status" value="6"/>
</dbReference>
<dbReference type="OMA" id="QPYKEYM"/>
<feature type="domain" description="Tudor" evidence="1">
    <location>
        <begin position="442"/>
        <end position="499"/>
    </location>
</feature>
<dbReference type="Pfam" id="PF00567">
    <property type="entry name" value="TUDOR"/>
    <property type="match status" value="6"/>
</dbReference>
<dbReference type="FunFam" id="2.30.30.140:FF:000018">
    <property type="entry name" value="Serine/threonine-protein kinase 31"/>
    <property type="match status" value="3"/>
</dbReference>
<evidence type="ECO:0000259" key="1">
    <source>
        <dbReference type="PROSITE" id="PS50304"/>
    </source>
</evidence>